<reference evidence="1 2" key="1">
    <citation type="submission" date="2020-09" db="EMBL/GenBank/DDBJ databases">
        <title>Investigation of environmental microbes.</title>
        <authorList>
            <person name="Ou Y."/>
            <person name="Kang Q."/>
        </authorList>
    </citation>
    <scope>NUCLEOTIDE SEQUENCE [LARGE SCALE GENOMIC DNA]</scope>
    <source>
        <strain evidence="1 2">KJZ-14</strain>
    </source>
</reference>
<sequence>MIDPAHQEEHSYINALCDHLGVEDVTGTHALFIANGWTQPLDFGRGQNEVGISRQGLEYLLSVATRNKELLSQMLSESRKVFP</sequence>
<dbReference type="GeneID" id="96624592"/>
<dbReference type="Proteomes" id="UP000516404">
    <property type="component" value="Chromosome"/>
</dbReference>
<dbReference type="RefSeq" id="WP_190724414.1">
    <property type="nucleotide sequence ID" value="NZ_CP061539.1"/>
</dbReference>
<accession>A0A7H2BD07</accession>
<evidence type="ECO:0000313" key="2">
    <source>
        <dbReference type="Proteomes" id="UP000516404"/>
    </source>
</evidence>
<name>A0A7H2BD07_9MICC</name>
<dbReference type="AlphaFoldDB" id="A0A7H2BD07"/>
<keyword evidence="2" id="KW-1185">Reference proteome</keyword>
<protein>
    <submittedName>
        <fullName evidence="1">Uncharacterized protein</fullName>
    </submittedName>
</protein>
<proteinExistence type="predicted"/>
<evidence type="ECO:0000313" key="1">
    <source>
        <dbReference type="EMBL" id="QNV37553.1"/>
    </source>
</evidence>
<gene>
    <name evidence="1" type="ORF">IDM49_10115</name>
</gene>
<organism evidence="1 2">
    <name type="scientific">Rothia terrae</name>
    <dbReference type="NCBI Taxonomy" id="396015"/>
    <lineage>
        <taxon>Bacteria</taxon>
        <taxon>Bacillati</taxon>
        <taxon>Actinomycetota</taxon>
        <taxon>Actinomycetes</taxon>
        <taxon>Micrococcales</taxon>
        <taxon>Micrococcaceae</taxon>
        <taxon>Rothia</taxon>
    </lineage>
</organism>
<dbReference type="EMBL" id="CP061539">
    <property type="protein sequence ID" value="QNV37553.1"/>
    <property type="molecule type" value="Genomic_DNA"/>
</dbReference>
<dbReference type="KEGG" id="rter:IDM49_10115"/>